<dbReference type="EMBL" id="FNOJ01000024">
    <property type="protein sequence ID" value="SDW96559.1"/>
    <property type="molecule type" value="Genomic_DNA"/>
</dbReference>
<dbReference type="GO" id="GO:0006526">
    <property type="term" value="P:L-arginine biosynthetic process"/>
    <property type="evidence" value="ECO:0007669"/>
    <property type="project" value="TreeGrafter"/>
</dbReference>
<dbReference type="InterPro" id="IPR010964">
    <property type="entry name" value="M20A_pepV-rel"/>
</dbReference>
<keyword evidence="4" id="KW-0479">Metal-binding</keyword>
<feature type="domain" description="Peptidase M20 dimerisation" evidence="9">
    <location>
        <begin position="256"/>
        <end position="315"/>
    </location>
</feature>
<keyword evidence="3" id="KW-0645">Protease</keyword>
<dbReference type="Proteomes" id="UP000182589">
    <property type="component" value="Unassembled WGS sequence"/>
</dbReference>
<evidence type="ECO:0000256" key="4">
    <source>
        <dbReference type="ARBA" id="ARBA00022723"/>
    </source>
</evidence>
<dbReference type="GO" id="GO:0016805">
    <property type="term" value="F:dipeptidase activity"/>
    <property type="evidence" value="ECO:0007669"/>
    <property type="project" value="UniProtKB-KW"/>
</dbReference>
<dbReference type="InterPro" id="IPR036264">
    <property type="entry name" value="Bact_exopeptidase_dim_dom"/>
</dbReference>
<dbReference type="PROSITE" id="PS00758">
    <property type="entry name" value="ARGE_DAPE_CPG2_1"/>
    <property type="match status" value="1"/>
</dbReference>
<dbReference type="RefSeq" id="WP_074693747.1">
    <property type="nucleotide sequence ID" value="NZ_FNOJ01000024.1"/>
</dbReference>
<dbReference type="InterPro" id="IPR002933">
    <property type="entry name" value="Peptidase_M20"/>
</dbReference>
<reference evidence="11" key="1">
    <citation type="submission" date="2016-10" db="EMBL/GenBank/DDBJ databases">
        <authorList>
            <person name="Varghese N."/>
        </authorList>
    </citation>
    <scope>NUCLEOTIDE SEQUENCE [LARGE SCALE GENOMIC DNA]</scope>
    <source>
        <strain evidence="11">DSM 12489</strain>
    </source>
</reference>
<protein>
    <submittedName>
        <fullName evidence="10">Succinyl-diaminopimelate desuccinylase</fullName>
    </submittedName>
</protein>
<dbReference type="GO" id="GO:0008237">
    <property type="term" value="F:metallopeptidase activity"/>
    <property type="evidence" value="ECO:0007669"/>
    <property type="project" value="UniProtKB-KW"/>
</dbReference>
<dbReference type="Pfam" id="PF07687">
    <property type="entry name" value="M20_dimer"/>
    <property type="match status" value="1"/>
</dbReference>
<evidence type="ECO:0000313" key="11">
    <source>
        <dbReference type="Proteomes" id="UP000182589"/>
    </source>
</evidence>
<dbReference type="SUPFAM" id="SSF55031">
    <property type="entry name" value="Bacterial exopeptidase dimerisation domain"/>
    <property type="match status" value="1"/>
</dbReference>
<evidence type="ECO:0000259" key="9">
    <source>
        <dbReference type="Pfam" id="PF07687"/>
    </source>
</evidence>
<evidence type="ECO:0000256" key="3">
    <source>
        <dbReference type="ARBA" id="ARBA00022670"/>
    </source>
</evidence>
<evidence type="ECO:0000256" key="8">
    <source>
        <dbReference type="ARBA" id="ARBA00023049"/>
    </source>
</evidence>
<dbReference type="NCBIfam" id="NF005591">
    <property type="entry name" value="PRK07318.1"/>
    <property type="match status" value="1"/>
</dbReference>
<proteinExistence type="inferred from homology"/>
<dbReference type="InterPro" id="IPR011650">
    <property type="entry name" value="Peptidase_M20_dimer"/>
</dbReference>
<accession>A0A1H2XW07</accession>
<keyword evidence="6" id="KW-0862">Zinc</keyword>
<comment type="similarity">
    <text evidence="2">Belongs to the peptidase M20A family.</text>
</comment>
<dbReference type="Pfam" id="PF01546">
    <property type="entry name" value="Peptidase_M20"/>
    <property type="match status" value="1"/>
</dbReference>
<dbReference type="PANTHER" id="PTHR43808:SF31">
    <property type="entry name" value="N-ACETYL-L-CITRULLINE DEACETYLASE"/>
    <property type="match status" value="1"/>
</dbReference>
<dbReference type="InterPro" id="IPR001261">
    <property type="entry name" value="ArgE/DapE_CS"/>
</dbReference>
<dbReference type="STRING" id="89784.SAMN04489725_12432"/>
<name>A0A1H2XW07_9BACL</name>
<keyword evidence="5" id="KW-0378">Hydrolase</keyword>
<sequence length="459" mass="50679">MIGNFVTQHEPEIIASFQRLLAIESVKSHPVPGGPFGAGPAEALSYMLQLAESRHLATKNVNGYAGHVEYGTGDEYIAVLAHLDVVPAGEGWTYPPFGGVIDQGRIYGRGAIDDKGPAMSALWALFALQEAGVVPRRKIRLIFGLDEESDWQCVEHYFRYESKPIGGFTPDAQFPLIYAEKGMATLCIEVPAEADSLAAQIQMFSGGTRYNMVPEVARATVDCHSETAARELGIKFRKVAKDLQVSLHSEVRSCFVDLTVEGRSAHASRPEVGINAIVQLAQLLGTATVSNCSMWRSVGSWDYFGRALGIDHDDGETGPLTMNVGTGELRDGVYRFHLNIRYPADQSIDELLKSMSNYLPDRWRITLVEHMDPLRVDPNSTLVQTLMEVYKQFFKEDISPLTTGGVTYARAIPNAVAFGARFPEKPSLAHQADEYWEIDDFLRSIEIYAEAMTRLANAL</sequence>
<gene>
    <name evidence="10" type="ORF">SAMN04489725_12432</name>
</gene>
<dbReference type="Gene3D" id="3.30.70.360">
    <property type="match status" value="2"/>
</dbReference>
<dbReference type="AlphaFoldDB" id="A0A1H2XW07"/>
<keyword evidence="8" id="KW-0482">Metalloprotease</keyword>
<dbReference type="InterPro" id="IPR050072">
    <property type="entry name" value="Peptidase_M20A"/>
</dbReference>
<dbReference type="GO" id="GO:0008270">
    <property type="term" value="F:zinc ion binding"/>
    <property type="evidence" value="ECO:0007669"/>
    <property type="project" value="InterPro"/>
</dbReference>
<comment type="cofactor">
    <cofactor evidence="1">
        <name>Zn(2+)</name>
        <dbReference type="ChEBI" id="CHEBI:29105"/>
    </cofactor>
</comment>
<organism evidence="10 11">
    <name type="scientific">Alicyclobacillus hesperidum</name>
    <dbReference type="NCBI Taxonomy" id="89784"/>
    <lineage>
        <taxon>Bacteria</taxon>
        <taxon>Bacillati</taxon>
        <taxon>Bacillota</taxon>
        <taxon>Bacilli</taxon>
        <taxon>Bacillales</taxon>
        <taxon>Alicyclobacillaceae</taxon>
        <taxon>Alicyclobacillus</taxon>
    </lineage>
</organism>
<dbReference type="SUPFAM" id="SSF53187">
    <property type="entry name" value="Zn-dependent exopeptidases"/>
    <property type="match status" value="1"/>
</dbReference>
<evidence type="ECO:0000256" key="7">
    <source>
        <dbReference type="ARBA" id="ARBA00022997"/>
    </source>
</evidence>
<keyword evidence="7" id="KW-0224">Dipeptidase</keyword>
<dbReference type="GO" id="GO:0006508">
    <property type="term" value="P:proteolysis"/>
    <property type="evidence" value="ECO:0007669"/>
    <property type="project" value="UniProtKB-KW"/>
</dbReference>
<dbReference type="NCBIfam" id="TIGR01887">
    <property type="entry name" value="dipeptidaselike"/>
    <property type="match status" value="1"/>
</dbReference>
<evidence type="ECO:0000256" key="2">
    <source>
        <dbReference type="ARBA" id="ARBA00006247"/>
    </source>
</evidence>
<dbReference type="PROSITE" id="PS00759">
    <property type="entry name" value="ARGE_DAPE_CPG2_2"/>
    <property type="match status" value="1"/>
</dbReference>
<evidence type="ECO:0000256" key="1">
    <source>
        <dbReference type="ARBA" id="ARBA00001947"/>
    </source>
</evidence>
<evidence type="ECO:0000256" key="5">
    <source>
        <dbReference type="ARBA" id="ARBA00022801"/>
    </source>
</evidence>
<keyword evidence="11" id="KW-1185">Reference proteome</keyword>
<evidence type="ECO:0000313" key="10">
    <source>
        <dbReference type="EMBL" id="SDW96559.1"/>
    </source>
</evidence>
<dbReference type="Gene3D" id="3.40.630.10">
    <property type="entry name" value="Zn peptidases"/>
    <property type="match status" value="1"/>
</dbReference>
<dbReference type="GO" id="GO:0008777">
    <property type="term" value="F:acetylornithine deacetylase activity"/>
    <property type="evidence" value="ECO:0007669"/>
    <property type="project" value="TreeGrafter"/>
</dbReference>
<dbReference type="PANTHER" id="PTHR43808">
    <property type="entry name" value="ACETYLORNITHINE DEACETYLASE"/>
    <property type="match status" value="1"/>
</dbReference>
<evidence type="ECO:0000256" key="6">
    <source>
        <dbReference type="ARBA" id="ARBA00022833"/>
    </source>
</evidence>